<dbReference type="PANTHER" id="PTHR10891">
    <property type="entry name" value="EF-HAND CALCIUM-BINDING DOMAIN CONTAINING PROTEIN"/>
    <property type="match status" value="1"/>
</dbReference>
<evidence type="ECO:0000313" key="5">
    <source>
        <dbReference type="EMBL" id="PRQ21598.1"/>
    </source>
</evidence>
<dbReference type="InterPro" id="IPR002048">
    <property type="entry name" value="EF_hand_dom"/>
</dbReference>
<accession>A0A2P6PI54</accession>
<dbReference type="CDD" id="cd00051">
    <property type="entry name" value="EFh"/>
    <property type="match status" value="1"/>
</dbReference>
<evidence type="ECO:0000256" key="1">
    <source>
        <dbReference type="ARBA" id="ARBA00022723"/>
    </source>
</evidence>
<dbReference type="STRING" id="74649.A0A2P6PI54"/>
<dbReference type="SMART" id="SM00054">
    <property type="entry name" value="EFh"/>
    <property type="match status" value="4"/>
</dbReference>
<dbReference type="InterPro" id="IPR011992">
    <property type="entry name" value="EF-hand-dom_pair"/>
</dbReference>
<dbReference type="Pfam" id="PF13499">
    <property type="entry name" value="EF-hand_7"/>
    <property type="match status" value="2"/>
</dbReference>
<dbReference type="GO" id="GO:0005509">
    <property type="term" value="F:calcium ion binding"/>
    <property type="evidence" value="ECO:0007669"/>
    <property type="project" value="InterPro"/>
</dbReference>
<dbReference type="AlphaFoldDB" id="A0A2P6PI54"/>
<evidence type="ECO:0000256" key="2">
    <source>
        <dbReference type="ARBA" id="ARBA00022737"/>
    </source>
</evidence>
<keyword evidence="2" id="KW-0677">Repeat</keyword>
<dbReference type="InterPro" id="IPR018247">
    <property type="entry name" value="EF_Hand_1_Ca_BS"/>
</dbReference>
<protein>
    <submittedName>
        <fullName evidence="5">Putative EF-hand domain pair protein</fullName>
    </submittedName>
</protein>
<keyword evidence="3" id="KW-0106">Calcium</keyword>
<feature type="domain" description="EF-hand" evidence="4">
    <location>
        <begin position="51"/>
        <end position="86"/>
    </location>
</feature>
<dbReference type="OrthoDB" id="26525at2759"/>
<comment type="caution">
    <text evidence="5">The sequence shown here is derived from an EMBL/GenBank/DDBJ whole genome shotgun (WGS) entry which is preliminary data.</text>
</comment>
<dbReference type="OMA" id="HEFLEMN"/>
<dbReference type="Gene3D" id="1.10.238.10">
    <property type="entry name" value="EF-hand"/>
    <property type="match status" value="2"/>
</dbReference>
<dbReference type="PROSITE" id="PS00018">
    <property type="entry name" value="EF_HAND_1"/>
    <property type="match status" value="3"/>
</dbReference>
<evidence type="ECO:0000259" key="4">
    <source>
        <dbReference type="PROSITE" id="PS50222"/>
    </source>
</evidence>
<feature type="domain" description="EF-hand" evidence="4">
    <location>
        <begin position="125"/>
        <end position="157"/>
    </location>
</feature>
<dbReference type="PROSITE" id="PS50222">
    <property type="entry name" value="EF_HAND_2"/>
    <property type="match status" value="4"/>
</dbReference>
<keyword evidence="6" id="KW-1185">Reference proteome</keyword>
<gene>
    <name evidence="5" type="ORF">RchiOBHm_Chr7g0240981</name>
</gene>
<dbReference type="FunFam" id="1.10.238.10:FF:000527">
    <property type="entry name" value="Calmodulin-3"/>
    <property type="match status" value="1"/>
</dbReference>
<feature type="domain" description="EF-hand" evidence="4">
    <location>
        <begin position="88"/>
        <end position="123"/>
    </location>
</feature>
<reference evidence="5 6" key="1">
    <citation type="journal article" date="2018" name="Nat. Genet.">
        <title>The Rosa genome provides new insights in the design of modern roses.</title>
        <authorList>
            <person name="Bendahmane M."/>
        </authorList>
    </citation>
    <scope>NUCLEOTIDE SEQUENCE [LARGE SCALE GENOMIC DNA]</scope>
    <source>
        <strain evidence="6">cv. Old Blush</strain>
    </source>
</reference>
<dbReference type="EMBL" id="PDCK01000045">
    <property type="protein sequence ID" value="PRQ21598.1"/>
    <property type="molecule type" value="Genomic_DNA"/>
</dbReference>
<keyword evidence="1" id="KW-0479">Metal-binding</keyword>
<dbReference type="InterPro" id="IPR039647">
    <property type="entry name" value="EF_hand_pair_protein_CML-like"/>
</dbReference>
<sequence length="157" mass="16820">MAQSSSLSAETESLSQVLGLIETFKAFDSDNDGKITAAELGGILGSLGYNPLEQDVRAMMEQGDTNKDGLLSIEEFLEMNTRNMEFGGLENVLKNAFEALDVDVDEAVTAEELYEVMGDGMGSELSLEDCQGIIASIDTDGDGAVSFEDFKLIVNSL</sequence>
<evidence type="ECO:0000313" key="6">
    <source>
        <dbReference type="Proteomes" id="UP000238479"/>
    </source>
</evidence>
<feature type="domain" description="EF-hand" evidence="4">
    <location>
        <begin position="15"/>
        <end position="50"/>
    </location>
</feature>
<dbReference type="SUPFAM" id="SSF47473">
    <property type="entry name" value="EF-hand"/>
    <property type="match status" value="1"/>
</dbReference>
<organism evidence="5 6">
    <name type="scientific">Rosa chinensis</name>
    <name type="common">China rose</name>
    <dbReference type="NCBI Taxonomy" id="74649"/>
    <lineage>
        <taxon>Eukaryota</taxon>
        <taxon>Viridiplantae</taxon>
        <taxon>Streptophyta</taxon>
        <taxon>Embryophyta</taxon>
        <taxon>Tracheophyta</taxon>
        <taxon>Spermatophyta</taxon>
        <taxon>Magnoliopsida</taxon>
        <taxon>eudicotyledons</taxon>
        <taxon>Gunneridae</taxon>
        <taxon>Pentapetalae</taxon>
        <taxon>rosids</taxon>
        <taxon>fabids</taxon>
        <taxon>Rosales</taxon>
        <taxon>Rosaceae</taxon>
        <taxon>Rosoideae</taxon>
        <taxon>Rosoideae incertae sedis</taxon>
        <taxon>Rosa</taxon>
    </lineage>
</organism>
<dbReference type="Proteomes" id="UP000238479">
    <property type="component" value="Chromosome 7"/>
</dbReference>
<name>A0A2P6PI54_ROSCH</name>
<evidence type="ECO:0000256" key="3">
    <source>
        <dbReference type="ARBA" id="ARBA00022837"/>
    </source>
</evidence>
<proteinExistence type="predicted"/>
<dbReference type="Gramene" id="PRQ21598">
    <property type="protein sequence ID" value="PRQ21598"/>
    <property type="gene ID" value="RchiOBHm_Chr7g0240981"/>
</dbReference>